<keyword evidence="2" id="KW-1185">Reference proteome</keyword>
<gene>
    <name evidence="1" type="primary">zur_2</name>
    <name evidence="1" type="ORF">KPC_3306</name>
</gene>
<dbReference type="Gene3D" id="3.30.1490.190">
    <property type="match status" value="1"/>
</dbReference>
<dbReference type="EMBL" id="OOGT01000221">
    <property type="protein sequence ID" value="SPL72128.1"/>
    <property type="molecule type" value="Genomic_DNA"/>
</dbReference>
<dbReference type="OrthoDB" id="9801127at2"/>
<dbReference type="SUPFAM" id="SSF46785">
    <property type="entry name" value="Winged helix' DNA-binding domain"/>
    <property type="match status" value="1"/>
</dbReference>
<sequence>MKTEKKLSKAQQHILDILKNENRPLSAYELLSLAKIYGIRAPMQIYRGLNQLMQYGLILKLTSLNMYLAHQFKDEYLLFSICSDCKKVQYTALKQLPQAFHQFIVTNQFNPTSYHLEILGRCAGCVDTTAHVSNTNLS</sequence>
<dbReference type="AlphaFoldDB" id="A0A2U3N378"/>
<dbReference type="InParanoid" id="A0A2U3N378"/>
<proteinExistence type="predicted"/>
<reference evidence="2" key="1">
    <citation type="submission" date="2018-03" db="EMBL/GenBank/DDBJ databases">
        <authorList>
            <person name="Blom J."/>
        </authorList>
    </citation>
    <scope>NUCLEOTIDE SEQUENCE [LARGE SCALE GENOMIC DNA]</scope>
    <source>
        <strain evidence="2">KPC-SM-21</strain>
    </source>
</reference>
<evidence type="ECO:0000313" key="2">
    <source>
        <dbReference type="Proteomes" id="UP000245974"/>
    </source>
</evidence>
<dbReference type="InterPro" id="IPR043135">
    <property type="entry name" value="Fur_C"/>
</dbReference>
<name>A0A2U3N378_9GAMM</name>
<dbReference type="InterPro" id="IPR036390">
    <property type="entry name" value="WH_DNA-bd_sf"/>
</dbReference>
<dbReference type="Gene3D" id="1.10.10.10">
    <property type="entry name" value="Winged helix-like DNA-binding domain superfamily/Winged helix DNA-binding domain"/>
    <property type="match status" value="1"/>
</dbReference>
<evidence type="ECO:0000313" key="1">
    <source>
        <dbReference type="EMBL" id="SPL72128.1"/>
    </source>
</evidence>
<accession>A0A2U3N378</accession>
<dbReference type="InterPro" id="IPR036388">
    <property type="entry name" value="WH-like_DNA-bd_sf"/>
</dbReference>
<protein>
    <submittedName>
        <fullName evidence="1">Zinc uptake regulation protein</fullName>
    </submittedName>
</protein>
<dbReference type="Proteomes" id="UP000245974">
    <property type="component" value="Unassembled WGS sequence"/>
</dbReference>
<organism evidence="1 2">
    <name type="scientific">Acinetobacter stercoris</name>
    <dbReference type="NCBI Taxonomy" id="2126983"/>
    <lineage>
        <taxon>Bacteria</taxon>
        <taxon>Pseudomonadati</taxon>
        <taxon>Pseudomonadota</taxon>
        <taxon>Gammaproteobacteria</taxon>
        <taxon>Moraxellales</taxon>
        <taxon>Moraxellaceae</taxon>
        <taxon>Acinetobacter</taxon>
    </lineage>
</organism>
<dbReference type="RefSeq" id="WP_121975529.1">
    <property type="nucleotide sequence ID" value="NZ_OOGT01000221.1"/>
</dbReference>